<dbReference type="eggNOG" id="COG0732">
    <property type="taxonomic scope" value="Bacteria"/>
</dbReference>
<sequence length="297" mass="32933">MPNLNTGILSEIEIVLPDIHEQESIVSLLSSIDAKIETNGKIIAELESLARTVYDYWFTQFDFPDEQGNPYRSSGGRMVHDPTLDRDIPEGWKVTAANELVSIDRGISYTADELSDEGTPLINLASFNTNATYKPAGLKHFTGKTKDSKFLSANDLVMCVTQQTPIDPAGATDVIAKTFLVPDIYEDSATMSMDVVRLSEQREGVRFLLNQMLTRSDYHRYASGYASGTKIKHLDVEGALSFPMALPQNDSLIEEYAALSERWYARISVCLKESARLTALRDRLLPLLMSGQAVGGR</sequence>
<evidence type="ECO:0000313" key="6">
    <source>
        <dbReference type="Proteomes" id="UP000029004"/>
    </source>
</evidence>
<protein>
    <submittedName>
        <fullName evidence="5">Type I restriction modification DNA specificity domain protein</fullName>
    </submittedName>
</protein>
<evidence type="ECO:0000256" key="2">
    <source>
        <dbReference type="ARBA" id="ARBA00022747"/>
    </source>
</evidence>
<dbReference type="SUPFAM" id="SSF116734">
    <property type="entry name" value="DNA methylase specificity domain"/>
    <property type="match status" value="2"/>
</dbReference>
<evidence type="ECO:0000313" key="5">
    <source>
        <dbReference type="EMBL" id="KFI97575.1"/>
    </source>
</evidence>
<dbReference type="PANTHER" id="PTHR30408">
    <property type="entry name" value="TYPE-1 RESTRICTION ENZYME ECOKI SPECIFICITY PROTEIN"/>
    <property type="match status" value="1"/>
</dbReference>
<dbReference type="Proteomes" id="UP000029004">
    <property type="component" value="Unassembled WGS sequence"/>
</dbReference>
<accession>A0A087DPX5</accession>
<name>A0A087DPX5_9BIFI</name>
<dbReference type="InterPro" id="IPR052021">
    <property type="entry name" value="Type-I_RS_S_subunit"/>
</dbReference>
<dbReference type="Pfam" id="PF01420">
    <property type="entry name" value="Methylase_S"/>
    <property type="match status" value="1"/>
</dbReference>
<dbReference type="Gene3D" id="3.90.220.20">
    <property type="entry name" value="DNA methylase specificity domains"/>
    <property type="match status" value="2"/>
</dbReference>
<dbReference type="GO" id="GO:0003677">
    <property type="term" value="F:DNA binding"/>
    <property type="evidence" value="ECO:0007669"/>
    <property type="project" value="UniProtKB-KW"/>
</dbReference>
<evidence type="ECO:0000259" key="4">
    <source>
        <dbReference type="Pfam" id="PF01420"/>
    </source>
</evidence>
<feature type="domain" description="Type I restriction modification DNA specificity" evidence="4">
    <location>
        <begin position="1"/>
        <end position="47"/>
    </location>
</feature>
<dbReference type="AlphaFoldDB" id="A0A087DPX5"/>
<dbReference type="STRING" id="762211.BSTEL_0295"/>
<keyword evidence="6" id="KW-1185">Reference proteome</keyword>
<dbReference type="GO" id="GO:0009307">
    <property type="term" value="P:DNA restriction-modification system"/>
    <property type="evidence" value="ECO:0007669"/>
    <property type="project" value="UniProtKB-KW"/>
</dbReference>
<keyword evidence="3" id="KW-0238">DNA-binding</keyword>
<evidence type="ECO:0000256" key="3">
    <source>
        <dbReference type="ARBA" id="ARBA00023125"/>
    </source>
</evidence>
<organism evidence="5 6">
    <name type="scientific">Bifidobacterium stellenboschense</name>
    <dbReference type="NCBI Taxonomy" id="762211"/>
    <lineage>
        <taxon>Bacteria</taxon>
        <taxon>Bacillati</taxon>
        <taxon>Actinomycetota</taxon>
        <taxon>Actinomycetes</taxon>
        <taxon>Bifidobacteriales</taxon>
        <taxon>Bifidobacteriaceae</taxon>
        <taxon>Bifidobacterium</taxon>
    </lineage>
</organism>
<evidence type="ECO:0000256" key="1">
    <source>
        <dbReference type="ARBA" id="ARBA00010923"/>
    </source>
</evidence>
<keyword evidence="2" id="KW-0680">Restriction system</keyword>
<dbReference type="InterPro" id="IPR044946">
    <property type="entry name" value="Restrct_endonuc_typeI_TRD_sf"/>
</dbReference>
<dbReference type="REBASE" id="384966">
    <property type="entry name" value="S.Bst23968ORF294P"/>
</dbReference>
<proteinExistence type="inferred from homology"/>
<dbReference type="EMBL" id="JGZP01000012">
    <property type="protein sequence ID" value="KFI97575.1"/>
    <property type="molecule type" value="Genomic_DNA"/>
</dbReference>
<gene>
    <name evidence="5" type="ORF">BSTEL_0295</name>
</gene>
<reference evidence="5 6" key="1">
    <citation type="submission" date="2014-03" db="EMBL/GenBank/DDBJ databases">
        <title>Genomics of Bifidobacteria.</title>
        <authorList>
            <person name="Ventura M."/>
            <person name="Milani C."/>
            <person name="Lugli G.A."/>
        </authorList>
    </citation>
    <scope>NUCLEOTIDE SEQUENCE [LARGE SCALE GENOMIC DNA]</scope>
    <source>
        <strain evidence="5 6">DSM 23968</strain>
    </source>
</reference>
<dbReference type="InterPro" id="IPR000055">
    <property type="entry name" value="Restrct_endonuc_typeI_TRD"/>
</dbReference>
<comment type="similarity">
    <text evidence="1">Belongs to the type-I restriction system S methylase family.</text>
</comment>
<dbReference type="PANTHER" id="PTHR30408:SF13">
    <property type="entry name" value="TYPE I RESTRICTION ENZYME HINDI SPECIFICITY SUBUNIT"/>
    <property type="match status" value="1"/>
</dbReference>
<comment type="caution">
    <text evidence="5">The sequence shown here is derived from an EMBL/GenBank/DDBJ whole genome shotgun (WGS) entry which is preliminary data.</text>
</comment>